<feature type="transmembrane region" description="Helical" evidence="1">
    <location>
        <begin position="15"/>
        <end position="33"/>
    </location>
</feature>
<gene>
    <name evidence="2" type="ORF">LAX5112_01458</name>
</gene>
<evidence type="ECO:0000313" key="3">
    <source>
        <dbReference type="Proteomes" id="UP000053235"/>
    </source>
</evidence>
<reference evidence="3" key="1">
    <citation type="submission" date="2015-07" db="EMBL/GenBank/DDBJ databases">
        <authorList>
            <person name="Rodrigo-Torres Lidia"/>
            <person name="Arahal R.David."/>
        </authorList>
    </citation>
    <scope>NUCLEOTIDE SEQUENCE [LARGE SCALE GENOMIC DNA]</scope>
    <source>
        <strain evidence="3">CECT 5112</strain>
    </source>
</reference>
<dbReference type="Proteomes" id="UP000053235">
    <property type="component" value="Unassembled WGS sequence"/>
</dbReference>
<accession>A0A0M6ZZ73</accession>
<protein>
    <submittedName>
        <fullName evidence="2">Uncharacterized protein</fullName>
    </submittedName>
</protein>
<dbReference type="STRING" id="388408.LAX5112_01458"/>
<proteinExistence type="predicted"/>
<keyword evidence="1" id="KW-0812">Transmembrane</keyword>
<keyword evidence="1" id="KW-1133">Transmembrane helix</keyword>
<dbReference type="AlphaFoldDB" id="A0A0M6ZZ73"/>
<evidence type="ECO:0000256" key="1">
    <source>
        <dbReference type="SAM" id="Phobius"/>
    </source>
</evidence>
<keyword evidence="3" id="KW-1185">Reference proteome</keyword>
<organism evidence="2 3">
    <name type="scientific">Roseibium alexandrii</name>
    <dbReference type="NCBI Taxonomy" id="388408"/>
    <lineage>
        <taxon>Bacteria</taxon>
        <taxon>Pseudomonadati</taxon>
        <taxon>Pseudomonadota</taxon>
        <taxon>Alphaproteobacteria</taxon>
        <taxon>Hyphomicrobiales</taxon>
        <taxon>Stappiaceae</taxon>
        <taxon>Roseibium</taxon>
    </lineage>
</organism>
<dbReference type="EMBL" id="CXWD01000005">
    <property type="protein sequence ID" value="CTQ67627.1"/>
    <property type="molecule type" value="Genomic_DNA"/>
</dbReference>
<dbReference type="RefSeq" id="WP_144432078.1">
    <property type="nucleotide sequence ID" value="NZ_CXWD01000005.1"/>
</dbReference>
<keyword evidence="1" id="KW-0472">Membrane</keyword>
<dbReference type="OrthoDB" id="7959514at2"/>
<name>A0A0M6ZZ73_9HYPH</name>
<sequence>MIRPTLPAPTNAKPLHFAMLATALCVLTFAHVAERGYHWFMRAAPLFQSTPRNALVSVTMGPDHFKIPAGYFKSATHRITAQGEANRYQQISLLMTWPNLRMPGEDNTPSRLGTPLPLIQVDLEHDPHRETLRTQLDPVYKRLARGGARPTTAGLNMLMLSSRAAQNRDIIVYDPEARDGFIARCVKKRSGAKAVCHRTVTPGGGRLIRYQFDQTLLPSWRELDEAIKAKVRGFRT</sequence>
<evidence type="ECO:0000313" key="2">
    <source>
        <dbReference type="EMBL" id="CTQ67627.1"/>
    </source>
</evidence>